<accession>A0A4Y9Y8A3</accession>
<organism evidence="2 3">
    <name type="scientific">Rhodofomes roseus</name>
    <dbReference type="NCBI Taxonomy" id="34475"/>
    <lineage>
        <taxon>Eukaryota</taxon>
        <taxon>Fungi</taxon>
        <taxon>Dikarya</taxon>
        <taxon>Basidiomycota</taxon>
        <taxon>Agaricomycotina</taxon>
        <taxon>Agaricomycetes</taxon>
        <taxon>Polyporales</taxon>
        <taxon>Rhodofomes</taxon>
    </lineage>
</organism>
<feature type="non-terminal residue" evidence="2">
    <location>
        <position position="1"/>
    </location>
</feature>
<feature type="region of interest" description="Disordered" evidence="1">
    <location>
        <begin position="65"/>
        <end position="109"/>
    </location>
</feature>
<comment type="caution">
    <text evidence="2">The sequence shown here is derived from an EMBL/GenBank/DDBJ whole genome shotgun (WGS) entry which is preliminary data.</text>
</comment>
<dbReference type="EMBL" id="SEKV01000386">
    <property type="protein sequence ID" value="TFY58013.1"/>
    <property type="molecule type" value="Genomic_DNA"/>
</dbReference>
<name>A0A4Y9Y8A3_9APHY</name>
<reference evidence="2 3" key="1">
    <citation type="submission" date="2019-01" db="EMBL/GenBank/DDBJ databases">
        <title>Genome sequencing of the rare red list fungi Fomitopsis rosea.</title>
        <authorList>
            <person name="Buettner E."/>
            <person name="Kellner H."/>
        </authorList>
    </citation>
    <scope>NUCLEOTIDE SEQUENCE [LARGE SCALE GENOMIC DNA]</scope>
    <source>
        <strain evidence="2 3">DSM 105464</strain>
    </source>
</reference>
<feature type="compositionally biased region" description="Low complexity" evidence="1">
    <location>
        <begin position="65"/>
        <end position="80"/>
    </location>
</feature>
<proteinExistence type="predicted"/>
<evidence type="ECO:0000313" key="3">
    <source>
        <dbReference type="Proteomes" id="UP000298390"/>
    </source>
</evidence>
<evidence type="ECO:0000313" key="2">
    <source>
        <dbReference type="EMBL" id="TFY58013.1"/>
    </source>
</evidence>
<dbReference type="Proteomes" id="UP000298390">
    <property type="component" value="Unassembled WGS sequence"/>
</dbReference>
<feature type="region of interest" description="Disordered" evidence="1">
    <location>
        <begin position="117"/>
        <end position="136"/>
    </location>
</feature>
<sequence>AAGSHLPARLSAALEELRLQQCVALAENLYHASVIFPRLRTLTLSGYCAALASIASVFPRAADAPAAGRDVRGGPADRGVAGARGPADERRPRDAPGGPGAEARAAGLAERARADAAVRGAPAADDAGGAVLHGRA</sequence>
<dbReference type="AlphaFoldDB" id="A0A4Y9Y8A3"/>
<protein>
    <submittedName>
        <fullName evidence="2">Uncharacterized protein</fullName>
    </submittedName>
</protein>
<evidence type="ECO:0000256" key="1">
    <source>
        <dbReference type="SAM" id="MobiDB-lite"/>
    </source>
</evidence>
<gene>
    <name evidence="2" type="ORF">EVJ58_g6672</name>
</gene>